<organism evidence="2 3">
    <name type="scientific">Pseudaeromonas sharmana</name>
    <dbReference type="NCBI Taxonomy" id="328412"/>
    <lineage>
        <taxon>Bacteria</taxon>
        <taxon>Pseudomonadati</taxon>
        <taxon>Pseudomonadota</taxon>
        <taxon>Gammaproteobacteria</taxon>
        <taxon>Aeromonadales</taxon>
        <taxon>Aeromonadaceae</taxon>
        <taxon>Pseudaeromonas</taxon>
    </lineage>
</organism>
<protein>
    <recommendedName>
        <fullName evidence="4">Lipoprotein</fullName>
    </recommendedName>
</protein>
<feature type="chain" id="PRO_5047460307" description="Lipoprotein" evidence="1">
    <location>
        <begin position="22"/>
        <end position="73"/>
    </location>
</feature>
<dbReference type="RefSeq" id="WP_377154423.1">
    <property type="nucleotide sequence ID" value="NZ_JBHSAF010000015.1"/>
</dbReference>
<evidence type="ECO:0000313" key="2">
    <source>
        <dbReference type="EMBL" id="MFC3914915.1"/>
    </source>
</evidence>
<accession>A0ABV8CSC0</accession>
<keyword evidence="1" id="KW-0732">Signal</keyword>
<name>A0ABV8CSC0_9GAMM</name>
<gene>
    <name evidence="2" type="ORF">ACFOSS_15805</name>
</gene>
<comment type="caution">
    <text evidence="2">The sequence shown here is derived from an EMBL/GenBank/DDBJ whole genome shotgun (WGS) entry which is preliminary data.</text>
</comment>
<dbReference type="PROSITE" id="PS51257">
    <property type="entry name" value="PROKAR_LIPOPROTEIN"/>
    <property type="match status" value="1"/>
</dbReference>
<dbReference type="Proteomes" id="UP001595692">
    <property type="component" value="Unassembled WGS sequence"/>
</dbReference>
<evidence type="ECO:0000313" key="3">
    <source>
        <dbReference type="Proteomes" id="UP001595692"/>
    </source>
</evidence>
<evidence type="ECO:0008006" key="4">
    <source>
        <dbReference type="Google" id="ProtNLM"/>
    </source>
</evidence>
<proteinExistence type="predicted"/>
<dbReference type="EMBL" id="JBHSAF010000015">
    <property type="protein sequence ID" value="MFC3914915.1"/>
    <property type="molecule type" value="Genomic_DNA"/>
</dbReference>
<feature type="signal peptide" evidence="1">
    <location>
        <begin position="1"/>
        <end position="21"/>
    </location>
</feature>
<sequence length="73" mass="7486">MKAWHAPIALGLALTLGLVTACGQADKPAAAEPAAKNTLSQSQTEALDKARQVETLMQNAASAQQAQIDATGQ</sequence>
<keyword evidence="3" id="KW-1185">Reference proteome</keyword>
<reference evidence="3" key="1">
    <citation type="journal article" date="2019" name="Int. J. Syst. Evol. Microbiol.">
        <title>The Global Catalogue of Microorganisms (GCM) 10K type strain sequencing project: providing services to taxonomists for standard genome sequencing and annotation.</title>
        <authorList>
            <consortium name="The Broad Institute Genomics Platform"/>
            <consortium name="The Broad Institute Genome Sequencing Center for Infectious Disease"/>
            <person name="Wu L."/>
            <person name="Ma J."/>
        </authorList>
    </citation>
    <scope>NUCLEOTIDE SEQUENCE [LARGE SCALE GENOMIC DNA]</scope>
    <source>
        <strain evidence="3">CCUG 54939</strain>
    </source>
</reference>
<evidence type="ECO:0000256" key="1">
    <source>
        <dbReference type="SAM" id="SignalP"/>
    </source>
</evidence>